<evidence type="ECO:0000313" key="2">
    <source>
        <dbReference type="Proteomes" id="UP000029391"/>
    </source>
</evidence>
<accession>A0A091B5Z2</accession>
<dbReference type="STRING" id="1121013.GCA_000426365_00533"/>
<dbReference type="Pfam" id="PF07254">
    <property type="entry name" value="Cpta_toxin"/>
    <property type="match status" value="1"/>
</dbReference>
<dbReference type="EMBL" id="AWXU01000076">
    <property type="protein sequence ID" value="KFN46284.1"/>
    <property type="molecule type" value="Genomic_DNA"/>
</dbReference>
<reference evidence="1 2" key="1">
    <citation type="submission" date="2013-09" db="EMBL/GenBank/DDBJ databases">
        <title>Genome sequencing of Arenimonas composti.</title>
        <authorList>
            <person name="Chen F."/>
            <person name="Wang G."/>
        </authorList>
    </citation>
    <scope>NUCLEOTIDE SEQUENCE [LARGE SCALE GENOMIC DNA]</scope>
    <source>
        <strain evidence="1 2">TR7-09</strain>
    </source>
</reference>
<dbReference type="InterPro" id="IPR009883">
    <property type="entry name" value="YgfX"/>
</dbReference>
<gene>
    <name evidence="1" type="ORF">P873_01875</name>
</gene>
<keyword evidence="2" id="KW-1185">Reference proteome</keyword>
<dbReference type="AlphaFoldDB" id="A0A091B5Z2"/>
<organism evidence="1 2">
    <name type="scientific">Arenimonas composti TR7-09 = DSM 18010</name>
    <dbReference type="NCBI Taxonomy" id="1121013"/>
    <lineage>
        <taxon>Bacteria</taxon>
        <taxon>Pseudomonadati</taxon>
        <taxon>Pseudomonadota</taxon>
        <taxon>Gammaproteobacteria</taxon>
        <taxon>Lysobacterales</taxon>
        <taxon>Lysobacteraceae</taxon>
        <taxon>Arenimonas</taxon>
    </lineage>
</organism>
<name>A0A091B5Z2_9GAMM</name>
<sequence length="145" mass="15333">MYSTCRLDWRTSRPLAAALVILGGLAAISILASALPALTACLAAGAAFGWSLHSARRELARAGGTLTLDGQGRGRWQCVGDVVALQEVSVVFRGPLVVVTGRTAQRRTRRWLFWPGMLVASDRRRLRLLAGPARGGDAAVPSVAA</sequence>
<evidence type="ECO:0008006" key="3">
    <source>
        <dbReference type="Google" id="ProtNLM"/>
    </source>
</evidence>
<evidence type="ECO:0000313" key="1">
    <source>
        <dbReference type="EMBL" id="KFN46284.1"/>
    </source>
</evidence>
<dbReference type="RefSeq" id="WP_026816046.1">
    <property type="nucleotide sequence ID" value="NZ_AWXU01000076.1"/>
</dbReference>
<protein>
    <recommendedName>
        <fullName evidence="3">Toxin CptA</fullName>
    </recommendedName>
</protein>
<proteinExistence type="predicted"/>
<dbReference type="Proteomes" id="UP000029391">
    <property type="component" value="Unassembled WGS sequence"/>
</dbReference>
<comment type="caution">
    <text evidence="1">The sequence shown here is derived from an EMBL/GenBank/DDBJ whole genome shotgun (WGS) entry which is preliminary data.</text>
</comment>